<accession>A0A9J6EH32</accession>
<reference evidence="2" key="2">
    <citation type="submission" date="2021-09" db="EMBL/GenBank/DDBJ databases">
        <authorList>
            <person name="Jia N."/>
            <person name="Wang J."/>
            <person name="Shi W."/>
            <person name="Du L."/>
            <person name="Sun Y."/>
            <person name="Zhan W."/>
            <person name="Jiang J."/>
            <person name="Wang Q."/>
            <person name="Zhang B."/>
            <person name="Ji P."/>
            <person name="Sakyi L.B."/>
            <person name="Cui X."/>
            <person name="Yuan T."/>
            <person name="Jiang B."/>
            <person name="Yang W."/>
            <person name="Lam T.T.-Y."/>
            <person name="Chang Q."/>
            <person name="Ding S."/>
            <person name="Wang X."/>
            <person name="Zhu J."/>
            <person name="Ruan X."/>
            <person name="Zhao L."/>
            <person name="Wei J."/>
            <person name="Que T."/>
            <person name="Du C."/>
            <person name="Cheng J."/>
            <person name="Dai P."/>
            <person name="Han X."/>
            <person name="Huang E."/>
            <person name="Gao Y."/>
            <person name="Liu J."/>
            <person name="Shao H."/>
            <person name="Ye R."/>
            <person name="Li L."/>
            <person name="Wei W."/>
            <person name="Wang X."/>
            <person name="Wang C."/>
            <person name="Huo Q."/>
            <person name="Li W."/>
            <person name="Guo W."/>
            <person name="Chen H."/>
            <person name="Chen S."/>
            <person name="Zhou L."/>
            <person name="Zhou L."/>
            <person name="Ni X."/>
            <person name="Tian J."/>
            <person name="Zhou Y."/>
            <person name="Sheng Y."/>
            <person name="Liu T."/>
            <person name="Pan Y."/>
            <person name="Xia L."/>
            <person name="Li J."/>
            <person name="Zhao F."/>
            <person name="Cao W."/>
        </authorList>
    </citation>
    <scope>NUCLEOTIDE SEQUENCE</scope>
    <source>
        <strain evidence="2">Rmic-2018</strain>
        <tissue evidence="2">Larvae</tissue>
    </source>
</reference>
<dbReference type="EMBL" id="JABSTU010000004">
    <property type="protein sequence ID" value="KAH8033694.1"/>
    <property type="molecule type" value="Genomic_DNA"/>
</dbReference>
<dbReference type="Proteomes" id="UP000821866">
    <property type="component" value="Chromosome 2"/>
</dbReference>
<evidence type="ECO:0000313" key="2">
    <source>
        <dbReference type="EMBL" id="KAH8033694.1"/>
    </source>
</evidence>
<feature type="region of interest" description="Disordered" evidence="1">
    <location>
        <begin position="112"/>
        <end position="138"/>
    </location>
</feature>
<protein>
    <submittedName>
        <fullName evidence="2">Uncharacterized protein</fullName>
    </submittedName>
</protein>
<dbReference type="AlphaFoldDB" id="A0A9J6EH32"/>
<comment type="caution">
    <text evidence="2">The sequence shown here is derived from an EMBL/GenBank/DDBJ whole genome shotgun (WGS) entry which is preliminary data.</text>
</comment>
<organism evidence="2 3">
    <name type="scientific">Rhipicephalus microplus</name>
    <name type="common">Cattle tick</name>
    <name type="synonym">Boophilus microplus</name>
    <dbReference type="NCBI Taxonomy" id="6941"/>
    <lineage>
        <taxon>Eukaryota</taxon>
        <taxon>Metazoa</taxon>
        <taxon>Ecdysozoa</taxon>
        <taxon>Arthropoda</taxon>
        <taxon>Chelicerata</taxon>
        <taxon>Arachnida</taxon>
        <taxon>Acari</taxon>
        <taxon>Parasitiformes</taxon>
        <taxon>Ixodida</taxon>
        <taxon>Ixodoidea</taxon>
        <taxon>Ixodidae</taxon>
        <taxon>Rhipicephalinae</taxon>
        <taxon>Rhipicephalus</taxon>
        <taxon>Boophilus</taxon>
    </lineage>
</organism>
<name>A0A9J6EH32_RHIMP</name>
<reference evidence="2" key="1">
    <citation type="journal article" date="2020" name="Cell">
        <title>Large-Scale Comparative Analyses of Tick Genomes Elucidate Their Genetic Diversity and Vector Capacities.</title>
        <authorList>
            <consortium name="Tick Genome and Microbiome Consortium (TIGMIC)"/>
            <person name="Jia N."/>
            <person name="Wang J."/>
            <person name="Shi W."/>
            <person name="Du L."/>
            <person name="Sun Y."/>
            <person name="Zhan W."/>
            <person name="Jiang J.F."/>
            <person name="Wang Q."/>
            <person name="Zhang B."/>
            <person name="Ji P."/>
            <person name="Bell-Sakyi L."/>
            <person name="Cui X.M."/>
            <person name="Yuan T.T."/>
            <person name="Jiang B.G."/>
            <person name="Yang W.F."/>
            <person name="Lam T.T."/>
            <person name="Chang Q.C."/>
            <person name="Ding S.J."/>
            <person name="Wang X.J."/>
            <person name="Zhu J.G."/>
            <person name="Ruan X.D."/>
            <person name="Zhao L."/>
            <person name="Wei J.T."/>
            <person name="Ye R.Z."/>
            <person name="Que T.C."/>
            <person name="Du C.H."/>
            <person name="Zhou Y.H."/>
            <person name="Cheng J.X."/>
            <person name="Dai P.F."/>
            <person name="Guo W.B."/>
            <person name="Han X.H."/>
            <person name="Huang E.J."/>
            <person name="Li L.F."/>
            <person name="Wei W."/>
            <person name="Gao Y.C."/>
            <person name="Liu J.Z."/>
            <person name="Shao H.Z."/>
            <person name="Wang X."/>
            <person name="Wang C.C."/>
            <person name="Yang T.C."/>
            <person name="Huo Q.B."/>
            <person name="Li W."/>
            <person name="Chen H.Y."/>
            <person name="Chen S.E."/>
            <person name="Zhou L.G."/>
            <person name="Ni X.B."/>
            <person name="Tian J.H."/>
            <person name="Sheng Y."/>
            <person name="Liu T."/>
            <person name="Pan Y.S."/>
            <person name="Xia L.Y."/>
            <person name="Li J."/>
            <person name="Zhao F."/>
            <person name="Cao W.C."/>
        </authorList>
    </citation>
    <scope>NUCLEOTIDE SEQUENCE</scope>
    <source>
        <strain evidence="2">Rmic-2018</strain>
    </source>
</reference>
<sequence length="234" mass="25898">MLDSAKGAGKRICDHRVHYKVTRLHVDNNGTIDCGETAEPNRSVRPSDGFGRLGPCRRPHRERNDGAGPLIHGDLPTGGLSTDCRPDFRMNGHHHRRNFNRRDAVWHRRLGGDHPAQQEDLGPCRNSTSSFAPTPRMRAAQPIRAQSIKRVNANFAKKALISFVSSGEYKIVVKPREGQLVGKVMMPELVQAKASATKVKSEEIQKDTVCPNVAQNIIVISTPEQARVSQYASV</sequence>
<evidence type="ECO:0000313" key="3">
    <source>
        <dbReference type="Proteomes" id="UP000821866"/>
    </source>
</evidence>
<proteinExistence type="predicted"/>
<keyword evidence="3" id="KW-1185">Reference proteome</keyword>
<gene>
    <name evidence="2" type="ORF">HPB51_015474</name>
</gene>
<feature type="region of interest" description="Disordered" evidence="1">
    <location>
        <begin position="34"/>
        <end position="78"/>
    </location>
</feature>
<evidence type="ECO:0000256" key="1">
    <source>
        <dbReference type="SAM" id="MobiDB-lite"/>
    </source>
</evidence>